<dbReference type="InterPro" id="IPR029058">
    <property type="entry name" value="AB_hydrolase_fold"/>
</dbReference>
<evidence type="ECO:0000313" key="4">
    <source>
        <dbReference type="EMBL" id="GLC24263.1"/>
    </source>
</evidence>
<dbReference type="Proteomes" id="UP001161325">
    <property type="component" value="Unassembled WGS sequence"/>
</dbReference>
<evidence type="ECO:0000256" key="2">
    <source>
        <dbReference type="ARBA" id="ARBA00022801"/>
    </source>
</evidence>
<name>A0AA37QEH4_9BACT</name>
<sequence>MAQETAALSLVHLVRPPVTPPAPGERAPLLVLLHGVGGNEEAMLAIAPAMDPRFLIVSARGPHVMGPRAFGWFHVTFTPQGPAIAADEAAASWAAIARFVDEAVAAYEADPGRVHLAGFSQGAIMGLATLLTAPERVAGVVAMSGRLLPEVLPHAAPDAALDGKAVLIVHGVDDQKLGVHYARGARETLARFPLRLDYRELPMGHAMTSESVAEVARWLSARLVEPPAAR</sequence>
<comment type="caution">
    <text evidence="4">The sequence shown here is derived from an EMBL/GenBank/DDBJ whole genome shotgun (WGS) entry which is preliminary data.</text>
</comment>
<protein>
    <submittedName>
        <fullName evidence="4">Phospholipase</fullName>
    </submittedName>
</protein>
<comment type="similarity">
    <text evidence="1">Belongs to the AB hydrolase superfamily. AB hydrolase 2 family.</text>
</comment>
<dbReference type="InterPro" id="IPR050565">
    <property type="entry name" value="LYPA1-2/EST-like"/>
</dbReference>
<keyword evidence="2" id="KW-0378">Hydrolase</keyword>
<dbReference type="Pfam" id="PF02230">
    <property type="entry name" value="Abhydrolase_2"/>
    <property type="match status" value="1"/>
</dbReference>
<evidence type="ECO:0000313" key="5">
    <source>
        <dbReference type="Proteomes" id="UP001161325"/>
    </source>
</evidence>
<dbReference type="RefSeq" id="WP_284348711.1">
    <property type="nucleotide sequence ID" value="NZ_BRXS01000001.1"/>
</dbReference>
<organism evidence="4 5">
    <name type="scientific">Roseisolibacter agri</name>
    <dbReference type="NCBI Taxonomy" id="2014610"/>
    <lineage>
        <taxon>Bacteria</taxon>
        <taxon>Pseudomonadati</taxon>
        <taxon>Gemmatimonadota</taxon>
        <taxon>Gemmatimonadia</taxon>
        <taxon>Gemmatimonadales</taxon>
        <taxon>Gemmatimonadaceae</taxon>
        <taxon>Roseisolibacter</taxon>
    </lineage>
</organism>
<dbReference type="EMBL" id="BRXS01000001">
    <property type="protein sequence ID" value="GLC24263.1"/>
    <property type="molecule type" value="Genomic_DNA"/>
</dbReference>
<accession>A0AA37QEH4</accession>
<proteinExistence type="inferred from homology"/>
<dbReference type="GO" id="GO:0016787">
    <property type="term" value="F:hydrolase activity"/>
    <property type="evidence" value="ECO:0007669"/>
    <property type="project" value="UniProtKB-KW"/>
</dbReference>
<keyword evidence="5" id="KW-1185">Reference proteome</keyword>
<dbReference type="PANTHER" id="PTHR10655:SF17">
    <property type="entry name" value="LYSOPHOSPHOLIPASE-LIKE PROTEIN 1"/>
    <property type="match status" value="1"/>
</dbReference>
<dbReference type="Gene3D" id="3.40.50.1820">
    <property type="entry name" value="alpha/beta hydrolase"/>
    <property type="match status" value="1"/>
</dbReference>
<gene>
    <name evidence="4" type="ORF">rosag_07760</name>
</gene>
<dbReference type="AlphaFoldDB" id="A0AA37QEH4"/>
<dbReference type="PANTHER" id="PTHR10655">
    <property type="entry name" value="LYSOPHOSPHOLIPASE-RELATED"/>
    <property type="match status" value="1"/>
</dbReference>
<evidence type="ECO:0000259" key="3">
    <source>
        <dbReference type="Pfam" id="PF02230"/>
    </source>
</evidence>
<dbReference type="SUPFAM" id="SSF53474">
    <property type="entry name" value="alpha/beta-Hydrolases"/>
    <property type="match status" value="1"/>
</dbReference>
<feature type="domain" description="Phospholipase/carboxylesterase/thioesterase" evidence="3">
    <location>
        <begin position="25"/>
        <end position="220"/>
    </location>
</feature>
<evidence type="ECO:0000256" key="1">
    <source>
        <dbReference type="ARBA" id="ARBA00006499"/>
    </source>
</evidence>
<dbReference type="InterPro" id="IPR003140">
    <property type="entry name" value="PLipase/COase/thioEstase"/>
</dbReference>
<reference evidence="4" key="1">
    <citation type="submission" date="2022-08" db="EMBL/GenBank/DDBJ databases">
        <title>Draft genome sequencing of Roseisolibacter agri AW1220.</title>
        <authorList>
            <person name="Tobiishi Y."/>
            <person name="Tonouchi A."/>
        </authorList>
    </citation>
    <scope>NUCLEOTIDE SEQUENCE</scope>
    <source>
        <strain evidence="4">AW1220</strain>
    </source>
</reference>